<dbReference type="InterPro" id="IPR047130">
    <property type="entry name" value="7TM_GPCR_Srsx_nematod"/>
</dbReference>
<feature type="transmembrane region" description="Helical" evidence="1">
    <location>
        <begin position="148"/>
        <end position="170"/>
    </location>
</feature>
<feature type="transmembrane region" description="Helical" evidence="1">
    <location>
        <begin position="54"/>
        <end position="79"/>
    </location>
</feature>
<dbReference type="eggNOG" id="ENOG502TGR5">
    <property type="taxonomic scope" value="Eukaryota"/>
</dbReference>
<dbReference type="EMBL" id="GL379820">
    <property type="protein sequence ID" value="EGT47452.1"/>
    <property type="molecule type" value="Genomic_DNA"/>
</dbReference>
<dbReference type="SUPFAM" id="SSF81321">
    <property type="entry name" value="Family A G protein-coupled receptor-like"/>
    <property type="match status" value="1"/>
</dbReference>
<dbReference type="OrthoDB" id="5817099at2759"/>
<evidence type="ECO:0008006" key="4">
    <source>
        <dbReference type="Google" id="ProtNLM"/>
    </source>
</evidence>
<dbReference type="OMA" id="FFIHTIR"/>
<reference evidence="3" key="1">
    <citation type="submission" date="2011-07" db="EMBL/GenBank/DDBJ databases">
        <authorList>
            <consortium name="Caenorhabditis brenneri Sequencing and Analysis Consortium"/>
            <person name="Wilson R.K."/>
        </authorList>
    </citation>
    <scope>NUCLEOTIDE SEQUENCE [LARGE SCALE GENOMIC DNA]</scope>
    <source>
        <strain evidence="3">PB2801</strain>
    </source>
</reference>
<feature type="transmembrane region" description="Helical" evidence="1">
    <location>
        <begin position="176"/>
        <end position="196"/>
    </location>
</feature>
<organism evidence="3">
    <name type="scientific">Caenorhabditis brenneri</name>
    <name type="common">Nematode worm</name>
    <dbReference type="NCBI Taxonomy" id="135651"/>
    <lineage>
        <taxon>Eukaryota</taxon>
        <taxon>Metazoa</taxon>
        <taxon>Ecdysozoa</taxon>
        <taxon>Nematoda</taxon>
        <taxon>Chromadorea</taxon>
        <taxon>Rhabditida</taxon>
        <taxon>Rhabditina</taxon>
        <taxon>Rhabditomorpha</taxon>
        <taxon>Rhabditoidea</taxon>
        <taxon>Rhabditidae</taxon>
        <taxon>Peloderinae</taxon>
        <taxon>Caenorhabditis</taxon>
    </lineage>
</organism>
<feature type="transmembrane region" description="Helical" evidence="1">
    <location>
        <begin position="20"/>
        <end position="42"/>
    </location>
</feature>
<evidence type="ECO:0000313" key="3">
    <source>
        <dbReference type="Proteomes" id="UP000008068"/>
    </source>
</evidence>
<accession>G0MYI5</accession>
<keyword evidence="1" id="KW-0472">Membrane</keyword>
<dbReference type="HOGENOM" id="CLU_072669_0_0_1"/>
<dbReference type="PANTHER" id="PTHR23360">
    <property type="entry name" value="G-PROTEIN COUPLED RECEPTORS FAMILY 1 PROFILE DOMAIN-CONTAINING PROTEIN-RELATED"/>
    <property type="match status" value="1"/>
</dbReference>
<keyword evidence="3" id="KW-1185">Reference proteome</keyword>
<dbReference type="Gene3D" id="1.20.1070.10">
    <property type="entry name" value="Rhodopsin 7-helix transmembrane proteins"/>
    <property type="match status" value="1"/>
</dbReference>
<sequence>MSQQNPPLGYVRNEDLFVITYIYVVFGAITLFLNIPMATYLLKTTNKNQKELIVIIALSLSDTICAGQFLAMGIFRFLVWFKEVFFISQAACNRNIIVASYQVCIQMDNYFSLAIALDRLFAVLFPKFQRYGNSNALSKGMRHLTKTVAYITMASFFLVLIPEVWWYFGIFGGMDASFYFMFILLKKIVTFFIHTIRHRELMKHVEKLLPKKLSSLIHLDTQSHSAVSKVKVLREVSHPMTMR</sequence>
<dbReference type="InParanoid" id="G0MYI5"/>
<evidence type="ECO:0000256" key="1">
    <source>
        <dbReference type="SAM" id="Phobius"/>
    </source>
</evidence>
<evidence type="ECO:0000313" key="2">
    <source>
        <dbReference type="EMBL" id="EGT47452.1"/>
    </source>
</evidence>
<keyword evidence="1" id="KW-1133">Transmembrane helix</keyword>
<dbReference type="AlphaFoldDB" id="G0MYI5"/>
<name>G0MYI5_CAEBE</name>
<dbReference type="PANTHER" id="PTHR23360:SF19">
    <property type="entry name" value="G-PROTEIN COUPLED RECEPTORS FAMILY 1 PROFILE DOMAIN-CONTAINING PROTEIN"/>
    <property type="match status" value="1"/>
</dbReference>
<keyword evidence="1" id="KW-0812">Transmembrane</keyword>
<proteinExistence type="predicted"/>
<gene>
    <name evidence="2" type="ORF">CAEBREN_11043</name>
</gene>
<protein>
    <recommendedName>
        <fullName evidence="4">G-protein coupled receptors family 1 profile domain-containing protein</fullName>
    </recommendedName>
</protein>
<dbReference type="Proteomes" id="UP000008068">
    <property type="component" value="Unassembled WGS sequence"/>
</dbReference>